<evidence type="ECO:0000313" key="3">
    <source>
        <dbReference type="EMBL" id="KAJ8956959.1"/>
    </source>
</evidence>
<accession>A0ABQ9IRN2</accession>
<feature type="region of interest" description="Disordered" evidence="1">
    <location>
        <begin position="714"/>
        <end position="766"/>
    </location>
</feature>
<evidence type="ECO:0000256" key="1">
    <source>
        <dbReference type="SAM" id="MobiDB-lite"/>
    </source>
</evidence>
<dbReference type="EMBL" id="JAPWTJ010003432">
    <property type="protein sequence ID" value="KAJ8956959.1"/>
    <property type="molecule type" value="Genomic_DNA"/>
</dbReference>
<dbReference type="InterPro" id="IPR031737">
    <property type="entry name" value="CNDH2_C"/>
</dbReference>
<feature type="compositionally biased region" description="Basic and acidic residues" evidence="1">
    <location>
        <begin position="714"/>
        <end position="723"/>
    </location>
</feature>
<feature type="compositionally biased region" description="Polar residues" evidence="1">
    <location>
        <begin position="402"/>
        <end position="425"/>
    </location>
</feature>
<feature type="region of interest" description="Disordered" evidence="1">
    <location>
        <begin position="611"/>
        <end position="633"/>
    </location>
</feature>
<feature type="compositionally biased region" description="Polar residues" evidence="1">
    <location>
        <begin position="740"/>
        <end position="754"/>
    </location>
</feature>
<dbReference type="Pfam" id="PF16858">
    <property type="entry name" value="CNDH2_C"/>
    <property type="match status" value="1"/>
</dbReference>
<feature type="compositionally biased region" description="Low complexity" evidence="1">
    <location>
        <begin position="466"/>
        <end position="476"/>
    </location>
</feature>
<feature type="region of interest" description="Disordered" evidence="1">
    <location>
        <begin position="555"/>
        <end position="595"/>
    </location>
</feature>
<feature type="domain" description="Condensin-2 complex subunit H2 C-terminal" evidence="2">
    <location>
        <begin position="805"/>
        <end position="911"/>
    </location>
</feature>
<evidence type="ECO:0000259" key="2">
    <source>
        <dbReference type="Pfam" id="PF16858"/>
    </source>
</evidence>
<name>A0ABQ9IRN2_9CUCU</name>
<gene>
    <name evidence="3" type="ORF">NQ317_008520</name>
</gene>
<feature type="non-terminal residue" evidence="3">
    <location>
        <position position="952"/>
    </location>
</feature>
<comment type="caution">
    <text evidence="3">The sequence shown here is derived from an EMBL/GenBank/DDBJ whole genome shotgun (WGS) entry which is preliminary data.</text>
</comment>
<feature type="compositionally biased region" description="Polar residues" evidence="1">
    <location>
        <begin position="488"/>
        <end position="507"/>
    </location>
</feature>
<feature type="compositionally biased region" description="Polar residues" evidence="1">
    <location>
        <begin position="558"/>
        <end position="572"/>
    </location>
</feature>
<keyword evidence="4" id="KW-1185">Reference proteome</keyword>
<organism evidence="3 4">
    <name type="scientific">Molorchus minor</name>
    <dbReference type="NCBI Taxonomy" id="1323400"/>
    <lineage>
        <taxon>Eukaryota</taxon>
        <taxon>Metazoa</taxon>
        <taxon>Ecdysozoa</taxon>
        <taxon>Arthropoda</taxon>
        <taxon>Hexapoda</taxon>
        <taxon>Insecta</taxon>
        <taxon>Pterygota</taxon>
        <taxon>Neoptera</taxon>
        <taxon>Endopterygota</taxon>
        <taxon>Coleoptera</taxon>
        <taxon>Polyphaga</taxon>
        <taxon>Cucujiformia</taxon>
        <taxon>Chrysomeloidea</taxon>
        <taxon>Cerambycidae</taxon>
        <taxon>Lamiinae</taxon>
        <taxon>Monochamini</taxon>
        <taxon>Molorchus</taxon>
    </lineage>
</organism>
<protein>
    <recommendedName>
        <fullName evidence="2">Condensin-2 complex subunit H2 C-terminal domain-containing protein</fullName>
    </recommendedName>
</protein>
<reference evidence="3" key="1">
    <citation type="journal article" date="2023" name="Insect Mol. Biol.">
        <title>Genome sequencing provides insights into the evolution of gene families encoding plant cell wall-degrading enzymes in longhorned beetles.</title>
        <authorList>
            <person name="Shin N.R."/>
            <person name="Okamura Y."/>
            <person name="Kirsch R."/>
            <person name="Pauchet Y."/>
        </authorList>
    </citation>
    <scope>NUCLEOTIDE SEQUENCE</scope>
    <source>
        <strain evidence="3">MMC_N1</strain>
    </source>
</reference>
<dbReference type="PANTHER" id="PTHR14324">
    <property type="entry name" value="CONDENSIN-2 COMPLEX SUBUNIT H2"/>
    <property type="match status" value="1"/>
</dbReference>
<feature type="compositionally biased region" description="Polar residues" evidence="1">
    <location>
        <begin position="445"/>
        <end position="463"/>
    </location>
</feature>
<dbReference type="Proteomes" id="UP001162164">
    <property type="component" value="Unassembled WGS sequence"/>
</dbReference>
<dbReference type="InterPro" id="IPR031739">
    <property type="entry name" value="Ncaph2"/>
</dbReference>
<feature type="compositionally biased region" description="Basic and acidic residues" evidence="1">
    <location>
        <begin position="611"/>
        <end position="627"/>
    </location>
</feature>
<feature type="region of interest" description="Disordered" evidence="1">
    <location>
        <begin position="386"/>
        <end position="522"/>
    </location>
</feature>
<dbReference type="PANTHER" id="PTHR14324:SF3">
    <property type="entry name" value="CONDENSIN-2 COMPLEX SUBUNIT H2"/>
    <property type="match status" value="1"/>
</dbReference>
<sequence>MEEDEPDYNTPIGKVIKHINTLSKKPQIDEQLSEALELFSKKLEEQEKYLVNGIFKINFSEAALFMQSSAELYGKKIDLLWDQLLEYHTRLITYDCENQKEKGVSIDKSVIEKLEERRNRYKRRKKFKLHITSSESQILKELLFDKEKEAQANLYDEDAECESRFAWKEMEGKAATMREIPKIVYKQMSQLYRLKNYHILKCMDFDIYDIDDGEFNTKYSRIPGWHHILHLFEYNKKGLLPDQHNTIAKLRLSAYGRIRFLNSRKIHLHTPFEEYKEEYMAFRKKYFEEEAKKWQNMPLDTLEDLRKQLAYLVQKEREENGEPTNDENAKLGRYGVKEIVYQDADKIISLDTSDEDSLFELALPCDKDFMKSDLFVSTKLRQDSGFYELDSDDDGNVDNSNEVTNAEGESTSADINGKSSEQNESGVEGNSVAQSDANLTIDANIGTNGDGPQTDTSGDLNKGSTEETSVEVNSSTIATDEDVVNNGECPQNKNSGANLNLPDNATGNLEDCSPESGKKMDDSAVNGELIDENTNDSFETRSYISDHDYCQTIPPLLESTSKPDASVSVSAKDSTKQDAGVSKSTNKTPADGFNFPVPRIMPRIIKIIRKNEKQKIHKKDDDHESPPKRRKLSAKQVAKLLKSRIKPVKEKKFEKFFSLNYEPQLGEGEILHLEYESEYEYDSDDEHDDEPDAGLCDQARQDETQSIMSDHDYCQRTEEESHNDSGFVDTSGIFPLNESEPVQENSSKDNSGGTQPAAVAAIDDRSRAEEEKYEKLLAALRESQNDPEQAAINLSESITKEAREKELKAVQTRVEEWRGYINPILRNLKENDFDIHEYGSKIMDNLEVTESRSFGDIVQGKCSAEVVRYFISSLQLANTGNIEICGAQKGRMSNDTFKVKLLTKDRYHEHLSEYLAPSEETYKEKLKKVKAISSQNRQESVEPTEAKTVYYK</sequence>
<feature type="region of interest" description="Disordered" evidence="1">
    <location>
        <begin position="932"/>
        <end position="952"/>
    </location>
</feature>
<proteinExistence type="predicted"/>
<evidence type="ECO:0000313" key="4">
    <source>
        <dbReference type="Proteomes" id="UP001162164"/>
    </source>
</evidence>